<name>A0A0C3M2V2_9AGAM</name>
<dbReference type="AlphaFoldDB" id="A0A0C3M2V2"/>
<evidence type="ECO:0000313" key="3">
    <source>
        <dbReference type="Proteomes" id="UP000054248"/>
    </source>
</evidence>
<accession>A0A0C3M2V2</accession>
<evidence type="ECO:0000313" key="2">
    <source>
        <dbReference type="EMBL" id="KIO28032.1"/>
    </source>
</evidence>
<organism evidence="2 3">
    <name type="scientific">Tulasnella calospora MUT 4182</name>
    <dbReference type="NCBI Taxonomy" id="1051891"/>
    <lineage>
        <taxon>Eukaryota</taxon>
        <taxon>Fungi</taxon>
        <taxon>Dikarya</taxon>
        <taxon>Basidiomycota</taxon>
        <taxon>Agaricomycotina</taxon>
        <taxon>Agaricomycetes</taxon>
        <taxon>Cantharellales</taxon>
        <taxon>Tulasnellaceae</taxon>
        <taxon>Tulasnella</taxon>
    </lineage>
</organism>
<evidence type="ECO:0000256" key="1">
    <source>
        <dbReference type="SAM" id="MobiDB-lite"/>
    </source>
</evidence>
<protein>
    <submittedName>
        <fullName evidence="2">Uncharacterized protein</fullName>
    </submittedName>
</protein>
<feature type="compositionally biased region" description="Polar residues" evidence="1">
    <location>
        <begin position="40"/>
        <end position="50"/>
    </location>
</feature>
<dbReference type="HOGENOM" id="CLU_2656295_0_0_1"/>
<keyword evidence="3" id="KW-1185">Reference proteome</keyword>
<sequence length="76" mass="8483">MSRGKTVKKVGRSRDLDERWCYWEEESFSVEAAYFLPPDSTSEYSCGTSEQDIEPNDGSSDPADSVSQTTLSSLVH</sequence>
<reference evidence="3" key="2">
    <citation type="submission" date="2015-01" db="EMBL/GenBank/DDBJ databases">
        <title>Evolutionary Origins and Diversification of the Mycorrhizal Mutualists.</title>
        <authorList>
            <consortium name="DOE Joint Genome Institute"/>
            <consortium name="Mycorrhizal Genomics Consortium"/>
            <person name="Kohler A."/>
            <person name="Kuo A."/>
            <person name="Nagy L.G."/>
            <person name="Floudas D."/>
            <person name="Copeland A."/>
            <person name="Barry K.W."/>
            <person name="Cichocki N."/>
            <person name="Veneault-Fourrey C."/>
            <person name="LaButti K."/>
            <person name="Lindquist E.A."/>
            <person name="Lipzen A."/>
            <person name="Lundell T."/>
            <person name="Morin E."/>
            <person name="Murat C."/>
            <person name="Riley R."/>
            <person name="Ohm R."/>
            <person name="Sun H."/>
            <person name="Tunlid A."/>
            <person name="Henrissat B."/>
            <person name="Grigoriev I.V."/>
            <person name="Hibbett D.S."/>
            <person name="Martin F."/>
        </authorList>
    </citation>
    <scope>NUCLEOTIDE SEQUENCE [LARGE SCALE GENOMIC DNA]</scope>
    <source>
        <strain evidence="3">MUT 4182</strain>
    </source>
</reference>
<feature type="region of interest" description="Disordered" evidence="1">
    <location>
        <begin position="40"/>
        <end position="76"/>
    </location>
</feature>
<reference evidence="2 3" key="1">
    <citation type="submission" date="2014-04" db="EMBL/GenBank/DDBJ databases">
        <authorList>
            <consortium name="DOE Joint Genome Institute"/>
            <person name="Kuo A."/>
            <person name="Girlanda M."/>
            <person name="Perotto S."/>
            <person name="Kohler A."/>
            <person name="Nagy L.G."/>
            <person name="Floudas D."/>
            <person name="Copeland A."/>
            <person name="Barry K.W."/>
            <person name="Cichocki N."/>
            <person name="Veneault-Fourrey C."/>
            <person name="LaButti K."/>
            <person name="Lindquist E.A."/>
            <person name="Lipzen A."/>
            <person name="Lundell T."/>
            <person name="Morin E."/>
            <person name="Murat C."/>
            <person name="Sun H."/>
            <person name="Tunlid A."/>
            <person name="Henrissat B."/>
            <person name="Grigoriev I.V."/>
            <person name="Hibbett D.S."/>
            <person name="Martin F."/>
            <person name="Nordberg H.P."/>
            <person name="Cantor M.N."/>
            <person name="Hua S.X."/>
        </authorList>
    </citation>
    <scope>NUCLEOTIDE SEQUENCE [LARGE SCALE GENOMIC DNA]</scope>
    <source>
        <strain evidence="2 3">MUT 4182</strain>
    </source>
</reference>
<dbReference type="Proteomes" id="UP000054248">
    <property type="component" value="Unassembled WGS sequence"/>
</dbReference>
<feature type="compositionally biased region" description="Polar residues" evidence="1">
    <location>
        <begin position="65"/>
        <end position="76"/>
    </location>
</feature>
<proteinExistence type="predicted"/>
<gene>
    <name evidence="2" type="ORF">M407DRAFT_243188</name>
</gene>
<dbReference type="EMBL" id="KN823000">
    <property type="protein sequence ID" value="KIO28032.1"/>
    <property type="molecule type" value="Genomic_DNA"/>
</dbReference>